<feature type="domain" description="DUF1835" evidence="1">
    <location>
        <begin position="105"/>
        <end position="221"/>
    </location>
</feature>
<evidence type="ECO:0000313" key="3">
    <source>
        <dbReference type="EMBL" id="KOS68984.1"/>
    </source>
</evidence>
<proteinExistence type="predicted"/>
<keyword evidence="4" id="KW-1185">Reference proteome</keyword>
<feature type="domain" description="DUF3658" evidence="2">
    <location>
        <begin position="253"/>
        <end position="362"/>
    </location>
</feature>
<gene>
    <name evidence="3" type="ORF">AEA09_10805</name>
</gene>
<evidence type="ECO:0000259" key="1">
    <source>
        <dbReference type="Pfam" id="PF08874"/>
    </source>
</evidence>
<accession>A0ABR5K3Q2</accession>
<organism evidence="3 4">
    <name type="scientific">Lysinibacillus contaminans</name>
    <dbReference type="NCBI Taxonomy" id="1293441"/>
    <lineage>
        <taxon>Bacteria</taxon>
        <taxon>Bacillati</taxon>
        <taxon>Bacillota</taxon>
        <taxon>Bacilli</taxon>
        <taxon>Bacillales</taxon>
        <taxon>Bacillaceae</taxon>
        <taxon>Lysinibacillus</taxon>
    </lineage>
</organism>
<dbReference type="RefSeq" id="WP_053583840.1">
    <property type="nucleotide sequence ID" value="NZ_LGRV01000003.1"/>
</dbReference>
<name>A0ABR5K3Q2_9BACI</name>
<dbReference type="Pfam" id="PF12395">
    <property type="entry name" value="DUF3658"/>
    <property type="match status" value="1"/>
</dbReference>
<comment type="caution">
    <text evidence="3">The sequence shown here is derived from an EMBL/GenBank/DDBJ whole genome shotgun (WGS) entry which is preliminary data.</text>
</comment>
<protein>
    <recommendedName>
        <fullName evidence="5">DUF1835 domain-containing protein</fullName>
    </recommendedName>
</protein>
<dbReference type="InterPro" id="IPR022123">
    <property type="entry name" value="DUF3658"/>
</dbReference>
<evidence type="ECO:0008006" key="5">
    <source>
        <dbReference type="Google" id="ProtNLM"/>
    </source>
</evidence>
<reference evidence="4" key="1">
    <citation type="submission" date="2015-07" db="EMBL/GenBank/DDBJ databases">
        <title>Fjat-14205 dsm 2895.</title>
        <authorList>
            <person name="Liu B."/>
            <person name="Wang J."/>
            <person name="Zhu Y."/>
            <person name="Liu G."/>
            <person name="Chen Q."/>
            <person name="Chen Z."/>
            <person name="Lan J."/>
            <person name="Che J."/>
            <person name="Ge C."/>
            <person name="Shi H."/>
            <person name="Pan Z."/>
            <person name="Liu X."/>
        </authorList>
    </citation>
    <scope>NUCLEOTIDE SEQUENCE [LARGE SCALE GENOMIC DNA]</scope>
    <source>
        <strain evidence="4">DSM 25560</strain>
    </source>
</reference>
<dbReference type="EMBL" id="LGRV01000003">
    <property type="protein sequence ID" value="KOS68984.1"/>
    <property type="molecule type" value="Genomic_DNA"/>
</dbReference>
<dbReference type="Pfam" id="PF08874">
    <property type="entry name" value="DUF1835"/>
    <property type="match status" value="1"/>
</dbReference>
<sequence>MKFKANFPFIYFSMEPSIVLVYEIEVQNYLSVSNLSESDKWETFELNPGEDFETFHHKESKPREGRSYWFRQEDMNKMVEVINHHIQQYRHSQTASQHQGATSAVHIVSSESAAGSVRAALAPPKQVIGFPDTFSIGPLWKLDEKIGQASRNEWLVENINDEQDDYEYQNKFANTLREIEDISGEVPIYIWYGDNVDEQVGLRFFLYVLRNKENDIFLVNTTELSTSKNEEQPIFHTSQMESKDLRLVFNNGSKPLTDQERLIFQKEWETLSKTEEVLRLWVNEEIIGVPENHYDTHIIRTVEKLHNEQITKDFIKTGTVLGELVTQMDEIINIWFLEYRVRHLVYSGVLELKGIPKSMRHYSIKLFE</sequence>
<dbReference type="InterPro" id="IPR014973">
    <property type="entry name" value="DUF1835"/>
</dbReference>
<evidence type="ECO:0000259" key="2">
    <source>
        <dbReference type="Pfam" id="PF12395"/>
    </source>
</evidence>
<evidence type="ECO:0000313" key="4">
    <source>
        <dbReference type="Proteomes" id="UP000050668"/>
    </source>
</evidence>
<dbReference type="Proteomes" id="UP000050668">
    <property type="component" value="Unassembled WGS sequence"/>
</dbReference>